<dbReference type="SMART" id="SM00216">
    <property type="entry name" value="VWD"/>
    <property type="match status" value="5"/>
</dbReference>
<dbReference type="SUPFAM" id="SSF57625">
    <property type="entry name" value="Invertebrate chitin-binding proteins"/>
    <property type="match status" value="1"/>
</dbReference>
<dbReference type="Gene3D" id="3.90.550.50">
    <property type="match status" value="1"/>
</dbReference>
<evidence type="ECO:0000256" key="11">
    <source>
        <dbReference type="SAM" id="Phobius"/>
    </source>
</evidence>
<keyword evidence="19" id="KW-1185">Reference proteome</keyword>
<dbReference type="InterPro" id="IPR001846">
    <property type="entry name" value="VWF_type-D"/>
</dbReference>
<feature type="disulfide bond" evidence="9">
    <location>
        <begin position="703"/>
        <end position="713"/>
    </location>
</feature>
<feature type="region of interest" description="Disordered" evidence="10">
    <location>
        <begin position="3034"/>
        <end position="3058"/>
    </location>
</feature>
<name>A0ABD2CWB9_VESMC</name>
<feature type="domain" description="VWFD" evidence="17">
    <location>
        <begin position="1233"/>
        <end position="1412"/>
    </location>
</feature>
<dbReference type="InterPro" id="IPR002172">
    <property type="entry name" value="LDrepeatLR_classA_rpt"/>
</dbReference>
<feature type="domain" description="VWFC" evidence="15">
    <location>
        <begin position="3792"/>
        <end position="3866"/>
    </location>
</feature>
<dbReference type="CDD" id="cd00057">
    <property type="entry name" value="FA58C"/>
    <property type="match status" value="1"/>
</dbReference>
<proteinExistence type="inferred from homology"/>
<dbReference type="SUPFAM" id="SSF57196">
    <property type="entry name" value="EGF/Laminin"/>
    <property type="match status" value="1"/>
</dbReference>
<evidence type="ECO:0000259" key="12">
    <source>
        <dbReference type="PROSITE" id="PS01225"/>
    </source>
</evidence>
<dbReference type="InterPro" id="IPR000742">
    <property type="entry name" value="EGF"/>
</dbReference>
<dbReference type="InterPro" id="IPR036508">
    <property type="entry name" value="Chitin-bd_dom_sf"/>
</dbReference>
<feature type="domain" description="VWFD" evidence="17">
    <location>
        <begin position="3457"/>
        <end position="3643"/>
    </location>
</feature>
<dbReference type="SMART" id="SM00041">
    <property type="entry name" value="CT"/>
    <property type="match status" value="1"/>
</dbReference>
<dbReference type="PROSITE" id="PS50026">
    <property type="entry name" value="EGF_3"/>
    <property type="match status" value="2"/>
</dbReference>
<dbReference type="SMART" id="SM00215">
    <property type="entry name" value="VWC_out"/>
    <property type="match status" value="2"/>
</dbReference>
<dbReference type="PROSITE" id="PS50022">
    <property type="entry name" value="FA58C_3"/>
    <property type="match status" value="2"/>
</dbReference>
<sequence>MSFYPLQRRSTFLIGFGIGFFLASLFYFIGSFVNENAIYNEKKWQYQHYSDDLSIVWMTPINLFSRGIKFRNWVKSNLTKGLENVSYNKWFAMYNLQRNAIDMDRYLYEPESANISQKLVTLESDWLKSKIFITCIVFVEKVKLGRSIKDTWGSHCNRIYFFGQRIQDSQIPIINFTIKFQSSWHFLCEIMNYIWKDDEVKQWILFVKDDMMVILENLRYIVAPLNYEENYYLGHAVVMWGQPYNVAQAGYVLSKGSLRKMMEMFNTSQKCAAGGKYWKKEDYYLGKHLSSMGILPMDTRDEYLRGTFHGYALNNLLWGIAKPGSYWTHALYPPQKECCSSMSVTFSATEADKMFTFNYLLYNLHIFTKKGVFGNKHAPTSFPEEDVWKIALKEEFNITHLNEISSDAYYEIWHSKYSEPEQLILKNYRNNSNVLTSILTAYESRSQASDKERLATVPISRVISQSVTDDSFELISYPFPLEMWHLVLLSIAIVTATSISKQEDRSTKSFQANKNVIHKDDKNIDFTNVKTKKGGRKIIYAGGCIASPDPPTNGKIKCSIDSGCIASCEYDYNFPNGVDQLAIICNDAKWHVVGTEWSTIPHCEPICMPDCQNNGICVAPHQCDCPENFSGPQCQFENKPCLDFIPLILNSHRRCNSKFCTISCLENFVYPDGSAVANLVCKNGNWVPTRTDWVSIPDCIPVCNPPCQNGGNCLPRNVCQCPQEFRGPQCQYTTDVCSAEKLNFNGGIYCTSSGYINSCTLNCPLGIDFEFLPAAAYTCNYDTGVFLPQPIPQCKFDDNINVLTVDTSYNSYLHKSNRTWSIESSFESIGGSNITDFFKLYRGDQMAENLFGTLDNNYAFIEEKRPEPKTCFTWGGAHYKTFDDKIFSFESDCSHIMLQEMNNALITITVQNSPSCRTENRCFRIIKLFVGGKEYTLSRNEGDILEFRSIKKIFPIPVRLPGLRVEMSAHFVIVYVDSLGVKLKWDGALLLQIDASETMWNKTAGLCGRMNGDANDDLISKTGNHPTNIEVLANSWQLENIGETCNEYPKVEHSCTSHPQYAQEAYEFCTKLLSDNKFRSCSSTLKISDMELACFWDYCTCNDLDRRMCACNTMNVYVRQCAHKDIVPLAGWRNEDLCPMQCTKGRVYMPCGPRTQPSCGFDIDSNINDEDCEEGCFCPKGFLMHEDKCILQEECPCRLRGKLFQPGASVAKDCNTCTCTSGKWICTQIQCSARCAIIGDPHYTTFDGKHYDFMGKCKYYLLKGENYSIESENVPCSGAISEYLGFSTSDTPSCTKTVTIKTEQAIVKLKQNRQIVINGEDVNKLPLLVNGIKIQAASSIFLVVRMLNGLEVWWDGISRVYINAPAEFHSNTRGLCGTFSNNQKDDFITPDGDIEQVVTLFANKWKTNEQCLDVHDREPKHPCDLNPQKRALAEEYCSKLYTDIFSGCHWYVEPEVFYKDCLYDMCACTTDIKTCFCPVLSAYAKDCAAAEIKLLWRHEIQECSIQCSGGQEYQICGNSCKRSCGDISFNPDCKEECVEGCNCPEGQTLDIMGECIPIGQCPCIHSNIEFKAGYQELRPGQKGQDLCTCTGGKWNCRLATSKEIQKYQLFNNASVSCSVTKNLELTDCEPVRSKTCHNMHIPITESSITCKPGCICKSGYVLDVINGVCIKEEDCPCHHGGKSYKEGSIIQSDCNTCKCTSGKWNCTDRICAGVCSAWGDSHYETFDGKLFNFQGVCDYILAKGVLSKEETFYISTQNVPCGTTGVSCSKSITLKVGHGVNQEVITLTRGKALPKGNFKRIAIRTIGLFVFLDVPDLGLVLQWDKGTRVYIRLDPKWKGHTKGLCGDYNDNSKDDFKTPSGGISEVSSNLFGDSWKINDFCPEPKDIKDPCEQHSERKLWAIEKCNILKSDLFRPCHSEVDIEFYIQNCIFDTCSCDTGGDCECLCTSLAAYAQQCNAKGVPIKWRSQDLCPMQCDKECSSYSPCISTCPHETCDNLLTIKDNLHLCSQDACIEGCLFKACADDHVYKDTNYTECVPRSTCKPICLEINGTVFFEGDEVSNDNCKTCFCSRGKIICQGGPCSTTSTLPTFLHTILMEEPQKCIDGWSAWINKDKNVKGRKLNDIEQLPNWTDLAPIEGSAVCTKERMIDIKCRSVKSHLTPKESGLDVECSLERGLYCKSQPDLPCIDFEISVLCQCPSKTTESSITIPTSTKALDNVCELANSYKAHPTDCYIFYHCTPTIIQNVWVEKTCGPDMFYNPNFKTCDWPANVRLIRPECSLKETTLSKETEFITNTTTSYENTLMTTYRKKVTTTRLCEVDEKWNDCAIKCSQTCQYYHYTLLEQGLCKGDTDCIPGCVSLKRTECPLYKFWKDFETCVDQIDCTCKSHNGQSIKPGTVVKETECEICQCINNYYTCDKTLCTNVIHQVEPSSSTLMFDYETESSTSTTTEKHIIIVSNTVTPPELCHSDRYIPLIQQSEPNKISLYASSSNGVEFQPENALFDGQISKESVKSWQPQFVDKNQWLAIEFQHALPIYGSSIDDKFVTSYQILFSEDGHAFSYVMDNTNQPRIFRGPVDGVKAVEQKFYEPIEAKIIRINPLTWHNGIAIKAEILGCEENIVKGTTEKLSTTVKEFLGSTTVGYTDKVIKPAFYSYIYEKKINLNRVTVCDDPMGLDDGLLSDTQISASSSFDNLLPNIRLSAPGVWRPRLDNFNQYIQFDFLEPRNVTGIITKGDNNIWTTVYKVSYSIDGRQWNPIIDDNGNEVEFLGNFDSSNSKTNLFEKPLRTRFLRIQPVKWHDHIGLKVEVLGCFLPYPIVTTELPESTTEPNISVCNICEGILTENDIKCKCDRSFWWNGETCVSKQNCPCVVGHISYDVGSIYESEDCQQCSCTLGGISSCIPKKCEPCPESGMQVVVTELCSCVCKPCPFGTRHCPTSNICLNETLWCNGVQDCPDDEKNCTKIETSSTAHFESTIKYTTTPISIITSTVSVQCEDPKCPPRYKVVIRDTWNSHYTSKSYSKSSTHQENNYIVETKNSHDIYTKGRRKPTKQSTKKNYNRKSWTRHHTVDYNNYNSRESMICPHFTCVPINPPLLFNETETENCPEVVCPPNYAIKYEKMSMYKIKKCRKYTCEPPLPLEAICNVTGRTFNTFDDLEYKYDVCNHILAREMYENKWYITLEKECDKYGIQCSQNLVIFIDDMHMDINDYTFTSNQVGYIGEKFKLFKVSRIGDTIYLICKHYGFWVMWNADTNVKIGINKKLHSQVDGLCGYFDGYTLNDKQMPNGRQSKSTIEFGNSWVMEGASQCESQVCPHDIQAQGWTICNTIKDRSLAVCSGVVDLEKFLSRCLETACTCLRSNSTYDNCRCRTLTTFVTECQANDQNIDLSTWRNIYDCPDNCLAPFVHRDCFRNKCERSCNDLQEADPCPIMEGVCFSGCFCPEGTVRNGDDCVVTTECRDCICEGFGNSKFISFDRKNFTFQGNCTYILSRDVIDKTNSRHKNHTYQVLVSNTICDTGICTEAIIVLYEAHVIQIERTPVIKMFEVHIDNTKVERLPYETHWLKLEETPRKDMKLLIPAIQLEIISMQSNFAFTVRVPSRIFGDAVEGLCGNCNDDIEDDLKKQDGKITDNVEQFGKSWLVDSLPFNINLNIDNCISKQEPICNSAILKEDPCNQILSTIFAQCHDFVDPYPYLAVCQDTLCIGGDYCINLAAYARKCAEASLCIDWRTDDICPYTCPPCMTFYICEYNNYNLTYKACGSGCIETCDNINKESKEKCHVQFGEGCFCPEDYVLHNSTCVNRKKCSVCDEEGHIEGDIWYLDKCTTCSCHQNRVNCQKIECPTLDTICEENMTPKLVPGTETDCCPKYLCIAVTESPLCEEVQQPDCGFGQIMKLHTDSKGCKKFVCECLPPEECPAFEDIDVEVEILEPGMMKVMNTSGCCPKLGHICNPQICPSVPDCPDYYILNENRLTNECCPHYECNPPKDICLYNVTSNIKNMSGSQYVISKTIGEEWEENNCRTCICEDTNSGPEIKCSMIKCPDVKIHPDISDFVMEEVLMNDECCPSLKRVACKEGDQIYNVGKTWKPDHEDACITKECIEIAGGIQKQIKIQDCNISCDYGYEYRPSNDKSNYCCGECVAVGCVVNEEIKNIGEQWYSSDNCITYSCQSINGSLYINSVTEKCPQIDPTDEQEFEIERYSVPYKCCPDIVKTACRHNDQIYKPGEKWKHSNNNCITEICVLGTNGLTKQQEIETCPKECPIGWSYQPSKENKCCGECQQVYCVDENILYEPGATWSLNDNCTTYSCMQKDDQFMVSMSSVDCPDITHCPKESIYNDGCCKRCNLTVLSQTGNCVLNKMNLSDTIGILIEKHRELGICKNLEPIEGITNCVGTCPSKTYFDEETWTQSSDCNCCQPKEYRDSTIELTCENGKKISKRTREI</sequence>
<evidence type="ECO:0000259" key="17">
    <source>
        <dbReference type="PROSITE" id="PS51233"/>
    </source>
</evidence>
<dbReference type="SMART" id="SM00494">
    <property type="entry name" value="ChtBD2"/>
    <property type="match status" value="1"/>
</dbReference>
<feature type="disulfide bond" evidence="9">
    <location>
        <begin position="721"/>
        <end position="730"/>
    </location>
</feature>
<evidence type="ECO:0000256" key="10">
    <source>
        <dbReference type="SAM" id="MobiDB-lite"/>
    </source>
</evidence>
<evidence type="ECO:0000259" key="13">
    <source>
        <dbReference type="PROSITE" id="PS50022"/>
    </source>
</evidence>
<evidence type="ECO:0000256" key="4">
    <source>
        <dbReference type="ARBA" id="ARBA00022690"/>
    </source>
</evidence>
<dbReference type="Pfam" id="PF08742">
    <property type="entry name" value="C8"/>
    <property type="match status" value="5"/>
</dbReference>
<feature type="domain" description="VWFD" evidence="17">
    <location>
        <begin position="1713"/>
        <end position="1882"/>
    </location>
</feature>
<feature type="disulfide bond" evidence="9">
    <location>
        <begin position="625"/>
        <end position="634"/>
    </location>
</feature>
<dbReference type="SMART" id="SM00231">
    <property type="entry name" value="FA58C"/>
    <property type="match status" value="2"/>
</dbReference>
<evidence type="ECO:0000256" key="7">
    <source>
        <dbReference type="ARBA" id="ARBA00023157"/>
    </source>
</evidence>
<evidence type="ECO:0000313" key="18">
    <source>
        <dbReference type="EMBL" id="KAL2749372.1"/>
    </source>
</evidence>
<keyword evidence="11" id="KW-0812">Transmembrane</keyword>
<evidence type="ECO:0000259" key="16">
    <source>
        <dbReference type="PROSITE" id="PS50940"/>
    </source>
</evidence>
<feature type="domain" description="F5/8 type C" evidence="13">
    <location>
        <begin position="2466"/>
        <end position="2615"/>
    </location>
</feature>
<dbReference type="Pfam" id="PF01826">
    <property type="entry name" value="TIL"/>
    <property type="match status" value="4"/>
</dbReference>
<dbReference type="SMART" id="SM00832">
    <property type="entry name" value="C8"/>
    <property type="match status" value="5"/>
</dbReference>
<dbReference type="InterPro" id="IPR050780">
    <property type="entry name" value="Mucin_vWF_Thrombospondin_sf"/>
</dbReference>
<dbReference type="PROSITE" id="PS00022">
    <property type="entry name" value="EGF_1"/>
    <property type="match status" value="2"/>
</dbReference>
<evidence type="ECO:0000256" key="9">
    <source>
        <dbReference type="PROSITE-ProRule" id="PRU00076"/>
    </source>
</evidence>
<feature type="domain" description="EGF-like" evidence="14">
    <location>
        <begin position="604"/>
        <end position="635"/>
    </location>
</feature>
<keyword evidence="11" id="KW-0472">Membrane</keyword>
<feature type="compositionally biased region" description="Basic residues" evidence="10">
    <location>
        <begin position="3042"/>
        <end position="3058"/>
    </location>
</feature>
<feature type="domain" description="CTCK" evidence="12">
    <location>
        <begin position="4348"/>
        <end position="4435"/>
    </location>
</feature>
<evidence type="ECO:0000256" key="1">
    <source>
        <dbReference type="ARBA" id="ARBA00004239"/>
    </source>
</evidence>
<gene>
    <name evidence="18" type="ORF">V1477_002312</name>
</gene>
<dbReference type="InterPro" id="IPR002919">
    <property type="entry name" value="TIL_dom"/>
</dbReference>
<evidence type="ECO:0000256" key="6">
    <source>
        <dbReference type="ARBA" id="ARBA00022900"/>
    </source>
</evidence>
<evidence type="ECO:0000256" key="8">
    <source>
        <dbReference type="ARBA" id="ARBA00023180"/>
    </source>
</evidence>
<dbReference type="InterPro" id="IPR008979">
    <property type="entry name" value="Galactose-bd-like_sf"/>
</dbReference>
<dbReference type="Gene3D" id="2.10.25.10">
    <property type="entry name" value="Laminin"/>
    <property type="match status" value="7"/>
</dbReference>
<dbReference type="Pfam" id="PF00094">
    <property type="entry name" value="VWD"/>
    <property type="match status" value="5"/>
</dbReference>
<dbReference type="SUPFAM" id="SSF57603">
    <property type="entry name" value="FnI-like domain"/>
    <property type="match status" value="3"/>
</dbReference>
<evidence type="ECO:0000256" key="3">
    <source>
        <dbReference type="ARBA" id="ARBA00009456"/>
    </source>
</evidence>
<feature type="domain" description="VWFD" evidence="17">
    <location>
        <begin position="869"/>
        <end position="1046"/>
    </location>
</feature>
<feature type="domain" description="VWFD" evidence="17">
    <location>
        <begin position="3139"/>
        <end position="3306"/>
    </location>
</feature>
<keyword evidence="8" id="KW-0325">Glycoprotein</keyword>
<comment type="subcellular location">
    <subcellularLocation>
        <location evidence="1">Secreted</location>
        <location evidence="1">Extracellular space</location>
    </subcellularLocation>
</comment>
<dbReference type="FunFam" id="2.10.25.10:FF:000055">
    <property type="entry name" value="alpha-tectorin isoform X1"/>
    <property type="match status" value="1"/>
</dbReference>
<feature type="domain" description="Chitin-binding type-2" evidence="16">
    <location>
        <begin position="2216"/>
        <end position="2280"/>
    </location>
</feature>
<dbReference type="SMART" id="SM00181">
    <property type="entry name" value="EGF"/>
    <property type="match status" value="4"/>
</dbReference>
<evidence type="ECO:0000259" key="15">
    <source>
        <dbReference type="PROSITE" id="PS50184"/>
    </source>
</evidence>
<dbReference type="PROSITE" id="PS50184">
    <property type="entry name" value="VWFC_2"/>
    <property type="match status" value="1"/>
</dbReference>
<keyword evidence="7 9" id="KW-1015">Disulfide bond</keyword>
<evidence type="ECO:0000313" key="19">
    <source>
        <dbReference type="Proteomes" id="UP001607303"/>
    </source>
</evidence>
<keyword evidence="9" id="KW-0245">EGF-like domain</keyword>
<dbReference type="Pfam" id="PF00754">
    <property type="entry name" value="F5_F8_type_C"/>
    <property type="match status" value="2"/>
</dbReference>
<reference evidence="18 19" key="1">
    <citation type="journal article" date="2024" name="Ann. Entomol. Soc. Am.">
        <title>Genomic analyses of the southern and eastern yellowjacket wasps (Hymenoptera: Vespidae) reveal evolutionary signatures of social life.</title>
        <authorList>
            <person name="Catto M.A."/>
            <person name="Caine P.B."/>
            <person name="Orr S.E."/>
            <person name="Hunt B.G."/>
            <person name="Goodisman M.A.D."/>
        </authorList>
    </citation>
    <scope>NUCLEOTIDE SEQUENCE [LARGE SCALE GENOMIC DNA]</scope>
    <source>
        <strain evidence="18">232</strain>
        <tissue evidence="18">Head and thorax</tissue>
    </source>
</reference>
<dbReference type="Pfam" id="PF23244">
    <property type="entry name" value="VWF"/>
    <property type="match status" value="2"/>
</dbReference>
<dbReference type="SUPFAM" id="SSF49785">
    <property type="entry name" value="Galactose-binding domain-like"/>
    <property type="match status" value="2"/>
</dbReference>
<dbReference type="PROSITE" id="PS01225">
    <property type="entry name" value="CTCK_2"/>
    <property type="match status" value="1"/>
</dbReference>
<keyword evidence="6" id="KW-0722">Serine protease inhibitor</keyword>
<dbReference type="PROSITE" id="PS01208">
    <property type="entry name" value="VWFC_1"/>
    <property type="match status" value="1"/>
</dbReference>
<dbReference type="PANTHER" id="PTHR11339:SF386">
    <property type="entry name" value="HEMOLECTIN, ISOFORM A"/>
    <property type="match status" value="1"/>
</dbReference>
<dbReference type="CDD" id="cd19941">
    <property type="entry name" value="TIL"/>
    <property type="match status" value="5"/>
</dbReference>
<comment type="similarity">
    <text evidence="2">Belongs to the serine protease inhibitor-like (TIL domain-containing) family.</text>
</comment>
<dbReference type="InterPro" id="IPR036084">
    <property type="entry name" value="Ser_inhib-like_sf"/>
</dbReference>
<dbReference type="InterPro" id="IPR006207">
    <property type="entry name" value="Cys_knot_C"/>
</dbReference>
<feature type="domain" description="EGF-like" evidence="14">
    <location>
        <begin position="700"/>
        <end position="731"/>
    </location>
</feature>
<dbReference type="SUPFAM" id="SSF57567">
    <property type="entry name" value="Serine protease inhibitors"/>
    <property type="match status" value="5"/>
</dbReference>
<dbReference type="InterPro" id="IPR002557">
    <property type="entry name" value="Chitin-bd_dom"/>
</dbReference>
<dbReference type="SMART" id="SM00192">
    <property type="entry name" value="LDLa"/>
    <property type="match status" value="1"/>
</dbReference>
<evidence type="ECO:0000256" key="2">
    <source>
        <dbReference type="ARBA" id="ARBA00007611"/>
    </source>
</evidence>
<feature type="disulfide bond" evidence="9">
    <location>
        <begin position="607"/>
        <end position="617"/>
    </location>
</feature>
<dbReference type="PANTHER" id="PTHR11339">
    <property type="entry name" value="EXTRACELLULAR MATRIX GLYCOPROTEIN RELATED"/>
    <property type="match status" value="1"/>
</dbReference>
<keyword evidence="4" id="KW-0646">Protease inhibitor</keyword>
<dbReference type="PROSITE" id="PS51233">
    <property type="entry name" value="VWFD"/>
    <property type="match status" value="5"/>
</dbReference>
<feature type="transmembrane region" description="Helical" evidence="11">
    <location>
        <begin position="12"/>
        <end position="33"/>
    </location>
</feature>
<accession>A0ABD2CWB9</accession>
<comment type="caution">
    <text evidence="9">Lacks conserved residue(s) required for the propagation of feature annotation.</text>
</comment>
<dbReference type="Proteomes" id="UP001607303">
    <property type="component" value="Unassembled WGS sequence"/>
</dbReference>
<dbReference type="GO" id="GO:0007399">
    <property type="term" value="P:nervous system development"/>
    <property type="evidence" value="ECO:0007669"/>
    <property type="project" value="UniProtKB-ARBA"/>
</dbReference>
<dbReference type="InterPro" id="IPR014853">
    <property type="entry name" value="VWF/SSPO/ZAN-like_Cys-rich_dom"/>
</dbReference>
<evidence type="ECO:0000256" key="5">
    <source>
        <dbReference type="ARBA" id="ARBA00022737"/>
    </source>
</evidence>
<dbReference type="InterPro" id="IPR000421">
    <property type="entry name" value="FA58C"/>
</dbReference>
<dbReference type="EMBL" id="JAYRBN010000027">
    <property type="protein sequence ID" value="KAL2749372.1"/>
    <property type="molecule type" value="Genomic_DNA"/>
</dbReference>
<dbReference type="Gene3D" id="2.60.120.260">
    <property type="entry name" value="Galactose-binding domain-like"/>
    <property type="match status" value="2"/>
</dbReference>
<protein>
    <submittedName>
        <fullName evidence="18">Hemocytin</fullName>
    </submittedName>
</protein>
<keyword evidence="5" id="KW-0677">Repeat</keyword>
<comment type="similarity">
    <text evidence="3">Belongs to the thrombospondin family.</text>
</comment>
<organism evidence="18 19">
    <name type="scientific">Vespula maculifrons</name>
    <name type="common">Eastern yellow jacket</name>
    <name type="synonym">Wasp</name>
    <dbReference type="NCBI Taxonomy" id="7453"/>
    <lineage>
        <taxon>Eukaryota</taxon>
        <taxon>Metazoa</taxon>
        <taxon>Ecdysozoa</taxon>
        <taxon>Arthropoda</taxon>
        <taxon>Hexapoda</taxon>
        <taxon>Insecta</taxon>
        <taxon>Pterygota</taxon>
        <taxon>Neoptera</taxon>
        <taxon>Endopterygota</taxon>
        <taxon>Hymenoptera</taxon>
        <taxon>Apocrita</taxon>
        <taxon>Aculeata</taxon>
        <taxon>Vespoidea</taxon>
        <taxon>Vespidae</taxon>
        <taxon>Vespinae</taxon>
        <taxon>Vespula</taxon>
    </lineage>
</organism>
<keyword evidence="11" id="KW-1133">Transmembrane helix</keyword>
<comment type="caution">
    <text evidence="18">The sequence shown here is derived from an EMBL/GenBank/DDBJ whole genome shotgun (WGS) entry which is preliminary data.</text>
</comment>
<dbReference type="GO" id="GO:0005576">
    <property type="term" value="C:extracellular region"/>
    <property type="evidence" value="ECO:0007669"/>
    <property type="project" value="UniProtKB-SubCell"/>
</dbReference>
<feature type="domain" description="F5/8 type C" evidence="13">
    <location>
        <begin position="2668"/>
        <end position="2809"/>
    </location>
</feature>
<dbReference type="InterPro" id="IPR001007">
    <property type="entry name" value="VWF_dom"/>
</dbReference>
<dbReference type="PROSITE" id="PS50940">
    <property type="entry name" value="CHIT_BIND_II"/>
    <property type="match status" value="1"/>
</dbReference>
<dbReference type="GO" id="GO:0004867">
    <property type="term" value="F:serine-type endopeptidase inhibitor activity"/>
    <property type="evidence" value="ECO:0007669"/>
    <property type="project" value="UniProtKB-KW"/>
</dbReference>
<dbReference type="SMART" id="SM00214">
    <property type="entry name" value="VWC"/>
    <property type="match status" value="7"/>
</dbReference>
<evidence type="ECO:0000259" key="14">
    <source>
        <dbReference type="PROSITE" id="PS50026"/>
    </source>
</evidence>